<evidence type="ECO:0000256" key="1">
    <source>
        <dbReference type="SAM" id="Coils"/>
    </source>
</evidence>
<dbReference type="EMBL" id="JACHMS010000001">
    <property type="protein sequence ID" value="MBB4711162.1"/>
    <property type="molecule type" value="Genomic_DNA"/>
</dbReference>
<evidence type="ECO:0000313" key="3">
    <source>
        <dbReference type="Proteomes" id="UP000565089"/>
    </source>
</evidence>
<dbReference type="AlphaFoldDB" id="A0A7W7DKW0"/>
<dbReference type="RefSeq" id="WP_184907560.1">
    <property type="nucleotide sequence ID" value="NZ_JACHMS010000001.1"/>
</dbReference>
<comment type="caution">
    <text evidence="2">The sequence shown here is derived from an EMBL/GenBank/DDBJ whole genome shotgun (WGS) entry which is preliminary data.</text>
</comment>
<reference evidence="2 3" key="1">
    <citation type="submission" date="2020-08" db="EMBL/GenBank/DDBJ databases">
        <title>Sequencing the genomes of 1000 actinobacteria strains.</title>
        <authorList>
            <person name="Klenk H.-P."/>
        </authorList>
    </citation>
    <scope>NUCLEOTIDE SEQUENCE [LARGE SCALE GENOMIC DNA]</scope>
    <source>
        <strain evidence="2 3">DSM 40483</strain>
    </source>
</reference>
<name>A0A7W7DKW0_9ACTN</name>
<sequence>MRITEQQVVQAESRAVEQEGLRDAAAEALGANPYSDMAALRLTEVSQLAAQLRANARELRAAYTAQVEEERRRASRPVLEKAAAAEIGAAGVEMAERERDLVGALEGAQAALVQLVAATAAWNVAVEAHADVLGGAGLDIRGGDAGGDRTALGQARLKLDGRVLEPVNEGAVAAWVTRRVVESRVSERHHLLGALMGAAIAVEQGVPGVVAKVSAPDRVKAPARLQLADVLRGSK</sequence>
<keyword evidence="3" id="KW-1185">Reference proteome</keyword>
<feature type="coiled-coil region" evidence="1">
    <location>
        <begin position="42"/>
        <end position="73"/>
    </location>
</feature>
<keyword evidence="1" id="KW-0175">Coiled coil</keyword>
<organism evidence="2 3">
    <name type="scientific">Streptomyces luteogriseus</name>
    <dbReference type="NCBI Taxonomy" id="68233"/>
    <lineage>
        <taxon>Bacteria</taxon>
        <taxon>Bacillati</taxon>
        <taxon>Actinomycetota</taxon>
        <taxon>Actinomycetes</taxon>
        <taxon>Kitasatosporales</taxon>
        <taxon>Streptomycetaceae</taxon>
        <taxon>Streptomyces</taxon>
    </lineage>
</organism>
<dbReference type="GeneID" id="95793069"/>
<accession>A0A7W7DKW0</accession>
<gene>
    <name evidence="2" type="ORF">BJ965_001044</name>
</gene>
<dbReference type="Proteomes" id="UP000565089">
    <property type="component" value="Unassembled WGS sequence"/>
</dbReference>
<evidence type="ECO:0000313" key="2">
    <source>
        <dbReference type="EMBL" id="MBB4711162.1"/>
    </source>
</evidence>
<protein>
    <submittedName>
        <fullName evidence="2">Colicin import membrane protein</fullName>
    </submittedName>
</protein>
<proteinExistence type="predicted"/>